<comment type="subcellular location">
    <subcellularLocation>
        <location evidence="2">Secreted</location>
    </subcellularLocation>
</comment>
<dbReference type="AlphaFoldDB" id="A0A8D2DGU7"/>
<dbReference type="PANTHER" id="PTHR32288:SF0">
    <property type="entry name" value="APOLIPOPROTEIN C-IV"/>
    <property type="match status" value="1"/>
</dbReference>
<gene>
    <name evidence="11" type="primary">APOC4</name>
</gene>
<dbReference type="GO" id="GO:0034364">
    <property type="term" value="C:high-density lipoprotein particle"/>
    <property type="evidence" value="ECO:0007669"/>
    <property type="project" value="Ensembl"/>
</dbReference>
<evidence type="ECO:0000256" key="2">
    <source>
        <dbReference type="ARBA" id="ARBA00004613"/>
    </source>
</evidence>
<feature type="signal peptide" evidence="10">
    <location>
        <begin position="1"/>
        <end position="30"/>
    </location>
</feature>
<evidence type="ECO:0000313" key="12">
    <source>
        <dbReference type="Proteomes" id="UP000694564"/>
    </source>
</evidence>
<evidence type="ECO:0000256" key="10">
    <source>
        <dbReference type="SAM" id="SignalP"/>
    </source>
</evidence>
<evidence type="ECO:0000256" key="4">
    <source>
        <dbReference type="ARBA" id="ARBA00013939"/>
    </source>
</evidence>
<keyword evidence="7 10" id="KW-0732">Signal</keyword>
<reference evidence="11" key="1">
    <citation type="submission" date="2025-08" db="UniProtKB">
        <authorList>
            <consortium name="Ensembl"/>
        </authorList>
    </citation>
    <scope>IDENTIFICATION</scope>
</reference>
<dbReference type="GO" id="GO:0034361">
    <property type="term" value="C:very-low-density lipoprotein particle"/>
    <property type="evidence" value="ECO:0007669"/>
    <property type="project" value="Ensembl"/>
</dbReference>
<dbReference type="PROSITE" id="PS51257">
    <property type="entry name" value="PROKAR_LIPOPROTEIN"/>
    <property type="match status" value="1"/>
</dbReference>
<evidence type="ECO:0000313" key="11">
    <source>
        <dbReference type="Ensembl" id="ENSSVLP00005025606.1"/>
    </source>
</evidence>
<dbReference type="Ensembl" id="ENSSVLT00005028469.1">
    <property type="protein sequence ID" value="ENSSVLP00005025606.1"/>
    <property type="gene ID" value="ENSSVLG00005020271.1"/>
</dbReference>
<sequence>MLLLGGRSWALPSLCFCVLILACVVACTHGTPSPQPGPEKSHWSLVRGKVKELVEPLMTRTKERWQWFWRPGALQGFMQTYYDDHLKDLGPRTQAWLLSSKDSLLNKAQSLCPRLLCREQAQD</sequence>
<evidence type="ECO:0000256" key="3">
    <source>
        <dbReference type="ARBA" id="ARBA00007402"/>
    </source>
</evidence>
<evidence type="ECO:0000256" key="5">
    <source>
        <dbReference type="ARBA" id="ARBA00022448"/>
    </source>
</evidence>
<dbReference type="GO" id="GO:0006869">
    <property type="term" value="P:lipid transport"/>
    <property type="evidence" value="ECO:0007669"/>
    <property type="project" value="UniProtKB-KW"/>
</dbReference>
<evidence type="ECO:0000256" key="9">
    <source>
        <dbReference type="ARBA" id="ARBA00031172"/>
    </source>
</evidence>
<reference evidence="11" key="2">
    <citation type="submission" date="2025-09" db="UniProtKB">
        <authorList>
            <consortium name="Ensembl"/>
        </authorList>
    </citation>
    <scope>IDENTIFICATION</scope>
</reference>
<dbReference type="PANTHER" id="PTHR32288">
    <property type="entry name" value="APOLIPOPROTEIN C-IV"/>
    <property type="match status" value="1"/>
</dbReference>
<organism evidence="11 12">
    <name type="scientific">Sciurus vulgaris</name>
    <name type="common">Eurasian red squirrel</name>
    <dbReference type="NCBI Taxonomy" id="55149"/>
    <lineage>
        <taxon>Eukaryota</taxon>
        <taxon>Metazoa</taxon>
        <taxon>Chordata</taxon>
        <taxon>Craniata</taxon>
        <taxon>Vertebrata</taxon>
        <taxon>Euteleostomi</taxon>
        <taxon>Mammalia</taxon>
        <taxon>Eutheria</taxon>
        <taxon>Euarchontoglires</taxon>
        <taxon>Glires</taxon>
        <taxon>Rodentia</taxon>
        <taxon>Sciuromorpha</taxon>
        <taxon>Sciuridae</taxon>
        <taxon>Sciurinae</taxon>
        <taxon>Sciurini</taxon>
        <taxon>Sciurus</taxon>
    </lineage>
</organism>
<evidence type="ECO:0000256" key="1">
    <source>
        <dbReference type="ARBA" id="ARBA00003688"/>
    </source>
</evidence>
<evidence type="ECO:0000256" key="7">
    <source>
        <dbReference type="ARBA" id="ARBA00022729"/>
    </source>
</evidence>
<proteinExistence type="inferred from homology"/>
<name>A0A8D2DGU7_SCIVU</name>
<evidence type="ECO:0000256" key="8">
    <source>
        <dbReference type="ARBA" id="ARBA00023055"/>
    </source>
</evidence>
<keyword evidence="8" id="KW-0445">Lipid transport</keyword>
<dbReference type="InterPro" id="IPR028120">
    <property type="entry name" value="APOC4"/>
</dbReference>
<protein>
    <recommendedName>
        <fullName evidence="4">Apolipoprotein C-IV</fullName>
    </recommendedName>
    <alternativeName>
        <fullName evidence="9">Apolipoprotein C4</fullName>
    </alternativeName>
</protein>
<comment type="similarity">
    <text evidence="3">Belongs to the apolipoprotein C4 family.</text>
</comment>
<keyword evidence="6" id="KW-0964">Secreted</keyword>
<feature type="chain" id="PRO_5034154651" description="Apolipoprotein C-IV" evidence="10">
    <location>
        <begin position="31"/>
        <end position="123"/>
    </location>
</feature>
<evidence type="ECO:0000256" key="6">
    <source>
        <dbReference type="ARBA" id="ARBA00022525"/>
    </source>
</evidence>
<accession>A0A8D2DGU7</accession>
<keyword evidence="12" id="KW-1185">Reference proteome</keyword>
<dbReference type="Proteomes" id="UP000694564">
    <property type="component" value="Chromosome 17"/>
</dbReference>
<dbReference type="GO" id="GO:0019915">
    <property type="term" value="P:lipid storage"/>
    <property type="evidence" value="ECO:0007669"/>
    <property type="project" value="Ensembl"/>
</dbReference>
<dbReference type="Pfam" id="PF15119">
    <property type="entry name" value="APOC4"/>
    <property type="match status" value="1"/>
</dbReference>
<keyword evidence="5" id="KW-0813">Transport</keyword>
<dbReference type="GO" id="GO:0010890">
    <property type="term" value="P:positive regulation of triglyceride storage"/>
    <property type="evidence" value="ECO:0007669"/>
    <property type="project" value="TreeGrafter"/>
</dbReference>
<dbReference type="GO" id="GO:0070328">
    <property type="term" value="P:triglyceride homeostasis"/>
    <property type="evidence" value="ECO:0007669"/>
    <property type="project" value="Ensembl"/>
</dbReference>
<comment type="function">
    <text evidence="1">May participate in lipoprotein metabolism.</text>
</comment>
<dbReference type="GeneTree" id="ENSGT00390000015914"/>